<reference evidence="6" key="1">
    <citation type="submission" date="2020-05" db="EMBL/GenBank/DDBJ databases">
        <authorList>
            <person name="Chiriac C."/>
            <person name="Salcher M."/>
            <person name="Ghai R."/>
            <person name="Kavagutti S V."/>
        </authorList>
    </citation>
    <scope>NUCLEOTIDE SEQUENCE</scope>
</reference>
<evidence type="ECO:0000313" key="2">
    <source>
        <dbReference type="EMBL" id="CAB4365280.1"/>
    </source>
</evidence>
<dbReference type="EMBL" id="CAFBIY010000071">
    <property type="protein sequence ID" value="CAB4851123.1"/>
    <property type="molecule type" value="Genomic_DNA"/>
</dbReference>
<organism evidence="6">
    <name type="scientific">freshwater metagenome</name>
    <dbReference type="NCBI Taxonomy" id="449393"/>
    <lineage>
        <taxon>unclassified sequences</taxon>
        <taxon>metagenomes</taxon>
        <taxon>ecological metagenomes</taxon>
    </lineage>
</organism>
<feature type="region of interest" description="Disordered" evidence="1">
    <location>
        <begin position="67"/>
        <end position="89"/>
    </location>
</feature>
<protein>
    <submittedName>
        <fullName evidence="6">Unannotated protein</fullName>
    </submittedName>
</protein>
<dbReference type="EMBL" id="CAFBOL010000136">
    <property type="protein sequence ID" value="CAB5016457.1"/>
    <property type="molecule type" value="Genomic_DNA"/>
</dbReference>
<dbReference type="EMBL" id="CAEZYF010000031">
    <property type="protein sequence ID" value="CAB4744698.1"/>
    <property type="molecule type" value="Genomic_DNA"/>
</dbReference>
<evidence type="ECO:0000313" key="3">
    <source>
        <dbReference type="EMBL" id="CAB4744698.1"/>
    </source>
</evidence>
<accession>A0A6J7QFN1</accession>
<gene>
    <name evidence="3" type="ORF">UFOPK2656_03155</name>
    <name evidence="4" type="ORF">UFOPK3267_01405</name>
    <name evidence="5" type="ORF">UFOPK3651_02878</name>
    <name evidence="6" type="ORF">UFOPK3931_03109</name>
    <name evidence="2" type="ORF">UFOPK4189_03025</name>
</gene>
<evidence type="ECO:0000313" key="6">
    <source>
        <dbReference type="EMBL" id="CAB5016457.1"/>
    </source>
</evidence>
<dbReference type="EMBL" id="CAESGF010000027">
    <property type="protein sequence ID" value="CAB4365280.1"/>
    <property type="molecule type" value="Genomic_DNA"/>
</dbReference>
<evidence type="ECO:0000313" key="4">
    <source>
        <dbReference type="EMBL" id="CAB4851123.1"/>
    </source>
</evidence>
<dbReference type="AlphaFoldDB" id="A0A6J7QFN1"/>
<sequence>MATTKKRTTKSIADGLIAADDTSPSATLAREILADYSDLTPSVMRIVSADLSEGQRQRALEQFRNSLGAIDDPNRDPRYAIANCGPAEH</sequence>
<name>A0A6J7QFN1_9ZZZZ</name>
<proteinExistence type="predicted"/>
<evidence type="ECO:0000256" key="1">
    <source>
        <dbReference type="SAM" id="MobiDB-lite"/>
    </source>
</evidence>
<evidence type="ECO:0000313" key="5">
    <source>
        <dbReference type="EMBL" id="CAB4951431.1"/>
    </source>
</evidence>
<dbReference type="EMBL" id="CAFBMT010000023">
    <property type="protein sequence ID" value="CAB4951431.1"/>
    <property type="molecule type" value="Genomic_DNA"/>
</dbReference>